<comment type="caution">
    <text evidence="2">The sequence shown here is derived from an EMBL/GenBank/DDBJ whole genome shotgun (WGS) entry which is preliminary data.</text>
</comment>
<dbReference type="InterPro" id="IPR001640">
    <property type="entry name" value="Lgt"/>
</dbReference>
<keyword evidence="1" id="KW-1133">Transmembrane helix</keyword>
<evidence type="ECO:0000256" key="1">
    <source>
        <dbReference type="SAM" id="Phobius"/>
    </source>
</evidence>
<keyword evidence="1" id="KW-0472">Membrane</keyword>
<name>A0ABW3W1R0_9ACTN</name>
<feature type="transmembrane region" description="Helical" evidence="1">
    <location>
        <begin position="219"/>
        <end position="238"/>
    </location>
</feature>
<organism evidence="2 3">
    <name type="scientific">Nocardioides ginsengisoli</name>
    <dbReference type="NCBI Taxonomy" id="363868"/>
    <lineage>
        <taxon>Bacteria</taxon>
        <taxon>Bacillati</taxon>
        <taxon>Actinomycetota</taxon>
        <taxon>Actinomycetes</taxon>
        <taxon>Propionibacteriales</taxon>
        <taxon>Nocardioidaceae</taxon>
        <taxon>Nocardioides</taxon>
    </lineage>
</organism>
<evidence type="ECO:0000313" key="3">
    <source>
        <dbReference type="Proteomes" id="UP001597229"/>
    </source>
</evidence>
<gene>
    <name evidence="2" type="ORF">ACFQ3F_11470</name>
</gene>
<feature type="transmembrane region" description="Helical" evidence="1">
    <location>
        <begin position="21"/>
        <end position="41"/>
    </location>
</feature>
<dbReference type="EMBL" id="JBHTLX010000016">
    <property type="protein sequence ID" value="MFD1248405.1"/>
    <property type="molecule type" value="Genomic_DNA"/>
</dbReference>
<keyword evidence="2" id="KW-0328">Glycosyltransferase</keyword>
<dbReference type="Pfam" id="PF01790">
    <property type="entry name" value="LGT"/>
    <property type="match status" value="1"/>
</dbReference>
<reference evidence="3" key="1">
    <citation type="journal article" date="2019" name="Int. J. Syst. Evol. Microbiol.">
        <title>The Global Catalogue of Microorganisms (GCM) 10K type strain sequencing project: providing services to taxonomists for standard genome sequencing and annotation.</title>
        <authorList>
            <consortium name="The Broad Institute Genomics Platform"/>
            <consortium name="The Broad Institute Genome Sequencing Center for Infectious Disease"/>
            <person name="Wu L."/>
            <person name="Ma J."/>
        </authorList>
    </citation>
    <scope>NUCLEOTIDE SEQUENCE [LARGE SCALE GENOMIC DNA]</scope>
    <source>
        <strain evidence="3">CCUG 52478</strain>
    </source>
</reference>
<protein>
    <submittedName>
        <fullName evidence="2">Prolipoprotein diacylglyceryl transferase family protein</fullName>
        <ecNumber evidence="2">2.4.99.-</ecNumber>
    </submittedName>
</protein>
<dbReference type="Proteomes" id="UP001597229">
    <property type="component" value="Unassembled WGS sequence"/>
</dbReference>
<feature type="transmembrane region" description="Helical" evidence="1">
    <location>
        <begin position="250"/>
        <end position="268"/>
    </location>
</feature>
<dbReference type="EC" id="2.4.99.-" evidence="2"/>
<sequence>MNAWFDRLPRMWFDVGARRVPAFRSLGIIGYHLAVLVLLATALRTGIALLTTLGVAGVAALSFFSWGLLRRAVLRRETLVLIEYVWVAYACVAGFAWLVASGSTAVRVVDLFSVAVGPFLAFGRLGCATVGCCHGHPAAVGLRYGPDHELPPRLTGRRLFPVQLVEAAALFVITAVAFLLATGPAGTATVWFLASYAVVRFGLQRLRADYGTVARRLPVAQLMCVVQVGAAVLLDRRWLHPSSSGVADRASVAGVAVLVVVLVAGLALHASRRISPLLAPEHLDEVWSIVTAASPLRRTAEPELTTTSRGLAVAVSEAGGTCHVSLSHPSYETLPVALALGLPHPFTRNGLTHATLGPAVETGPARPPGYPADYFARSATWQ</sequence>
<evidence type="ECO:0000313" key="2">
    <source>
        <dbReference type="EMBL" id="MFD1248405.1"/>
    </source>
</evidence>
<proteinExistence type="predicted"/>
<feature type="transmembrane region" description="Helical" evidence="1">
    <location>
        <begin position="47"/>
        <end position="69"/>
    </location>
</feature>
<accession>A0ABW3W1R0</accession>
<keyword evidence="2" id="KW-0808">Transferase</keyword>
<dbReference type="GO" id="GO:0016757">
    <property type="term" value="F:glycosyltransferase activity"/>
    <property type="evidence" value="ECO:0007669"/>
    <property type="project" value="UniProtKB-KW"/>
</dbReference>
<dbReference type="RefSeq" id="WP_367917919.1">
    <property type="nucleotide sequence ID" value="NZ_BAABAC010000006.1"/>
</dbReference>
<feature type="transmembrane region" description="Helical" evidence="1">
    <location>
        <begin position="81"/>
        <end position="100"/>
    </location>
</feature>
<keyword evidence="1" id="KW-0812">Transmembrane</keyword>
<keyword evidence="3" id="KW-1185">Reference proteome</keyword>
<feature type="transmembrane region" description="Helical" evidence="1">
    <location>
        <begin position="167"/>
        <end position="199"/>
    </location>
</feature>